<keyword evidence="3" id="KW-0723">Serine/threonine-protein kinase</keyword>
<keyword evidence="7" id="KW-0067">ATP-binding</keyword>
<dbReference type="InterPro" id="IPR014009">
    <property type="entry name" value="PIK_FAT"/>
</dbReference>
<accession>A0A813RS66</accession>
<dbReference type="InterPro" id="IPR011009">
    <property type="entry name" value="Kinase-like_dom_sf"/>
</dbReference>
<evidence type="ECO:0000256" key="3">
    <source>
        <dbReference type="ARBA" id="ARBA00022527"/>
    </source>
</evidence>
<dbReference type="InterPro" id="IPR039414">
    <property type="entry name" value="SMG1_PIKKc"/>
</dbReference>
<dbReference type="GO" id="GO:0005524">
    <property type="term" value="F:ATP binding"/>
    <property type="evidence" value="ECO:0007669"/>
    <property type="project" value="UniProtKB-KW"/>
</dbReference>
<evidence type="ECO:0000256" key="5">
    <source>
        <dbReference type="ARBA" id="ARBA00022741"/>
    </source>
</evidence>
<dbReference type="PANTHER" id="PTHR11139:SF71">
    <property type="entry name" value="SERINE_THREONINE-PROTEIN KINASE SMG1"/>
    <property type="match status" value="1"/>
</dbReference>
<evidence type="ECO:0000256" key="6">
    <source>
        <dbReference type="ARBA" id="ARBA00022777"/>
    </source>
</evidence>
<dbReference type="InterPro" id="IPR016024">
    <property type="entry name" value="ARM-type_fold"/>
</dbReference>
<evidence type="ECO:0000256" key="2">
    <source>
        <dbReference type="ARBA" id="ARBA00012513"/>
    </source>
</evidence>
<dbReference type="Gene3D" id="1.10.1070.11">
    <property type="entry name" value="Phosphatidylinositol 3-/4-kinase, catalytic domain"/>
    <property type="match status" value="1"/>
</dbReference>
<feature type="domain" description="FAT" evidence="14">
    <location>
        <begin position="1395"/>
        <end position="1715"/>
    </location>
</feature>
<evidence type="ECO:0000259" key="15">
    <source>
        <dbReference type="PROSITE" id="PS51190"/>
    </source>
</evidence>
<feature type="domain" description="FATC" evidence="15">
    <location>
        <begin position="3377"/>
        <end position="3409"/>
    </location>
</feature>
<dbReference type="SUPFAM" id="SSF56112">
    <property type="entry name" value="Protein kinase-like (PK-like)"/>
    <property type="match status" value="1"/>
</dbReference>
<keyword evidence="11" id="KW-0175">Coiled coil</keyword>
<feature type="region of interest" description="Disordered" evidence="12">
    <location>
        <begin position="1752"/>
        <end position="1783"/>
    </location>
</feature>
<dbReference type="InterPro" id="IPR031559">
    <property type="entry name" value="SMG1"/>
</dbReference>
<organism evidence="16 17">
    <name type="scientific">Brachionus calyciflorus</name>
    <dbReference type="NCBI Taxonomy" id="104777"/>
    <lineage>
        <taxon>Eukaryota</taxon>
        <taxon>Metazoa</taxon>
        <taxon>Spiralia</taxon>
        <taxon>Gnathifera</taxon>
        <taxon>Rotifera</taxon>
        <taxon>Eurotatoria</taxon>
        <taxon>Monogononta</taxon>
        <taxon>Pseudotrocha</taxon>
        <taxon>Ploima</taxon>
        <taxon>Brachionidae</taxon>
        <taxon>Brachionus</taxon>
    </lineage>
</organism>
<name>A0A813RS66_9BILA</name>
<dbReference type="SMART" id="SM01343">
    <property type="entry name" value="FATC"/>
    <property type="match status" value="1"/>
</dbReference>
<comment type="similarity">
    <text evidence="1">Belongs to the PI3/PI4-kinase family.</text>
</comment>
<feature type="domain" description="PI3K/PI4K catalytic" evidence="13">
    <location>
        <begin position="1994"/>
        <end position="2336"/>
    </location>
</feature>
<dbReference type="InterPro" id="IPR050517">
    <property type="entry name" value="DDR_Repair_Kinase"/>
</dbReference>
<dbReference type="CDD" id="cd05170">
    <property type="entry name" value="PIKKc_SMG1"/>
    <property type="match status" value="1"/>
</dbReference>
<gene>
    <name evidence="16" type="ORF">OXX778_LOCUS5632</name>
</gene>
<evidence type="ECO:0000313" key="17">
    <source>
        <dbReference type="Proteomes" id="UP000663879"/>
    </source>
</evidence>
<feature type="coiled-coil region" evidence="11">
    <location>
        <begin position="3052"/>
        <end position="3079"/>
    </location>
</feature>
<keyword evidence="5" id="KW-0547">Nucleotide-binding</keyword>
<protein>
    <recommendedName>
        <fullName evidence="2">non-specific serine/threonine protein kinase</fullName>
        <ecNumber evidence="2">2.7.11.1</ecNumber>
    </recommendedName>
</protein>
<keyword evidence="4" id="KW-0808">Transferase</keyword>
<evidence type="ECO:0000256" key="4">
    <source>
        <dbReference type="ARBA" id="ARBA00022679"/>
    </source>
</evidence>
<dbReference type="EMBL" id="CAJNOC010000627">
    <property type="protein sequence ID" value="CAF0784366.1"/>
    <property type="molecule type" value="Genomic_DNA"/>
</dbReference>
<sequence length="3409" mass="399690">MHKSSKTSGNSSSSTSTRHTERSINRYNIGTRLIDEEKFKQDHNQVYNDDSKFARQLKKLLREEEEESKIQKILDLSSYLDHHENIKFVLKLGKQSLNILLKLLSEQHLNESKNYLVECISKIGSIIMTDRDPHYSSKYFDWVIEVISVVLDENSKESSKDNNIKCLVMDAVNQSFLNEMMSRYMKENIDFILGDLKKLLESSDNPNLMMKVARTILLLAKSYPYAINNIFQDVVDILIAWHIDINQSDEVIEFTSNSLVEFRSNWLNDLNFTFNLLEQFVEDIESYLKAYLDDSNKRRELENIEKIAALFKVYHTVIKSISCIDDRYNQPLKTILTKNEIEILVSTLRIILNSVLKIYKTEHSELLFKPANNSLILFCDIFNDTISFGLSELLIDYLKKENTVEHTWYDHSDLSFLNLINKVIGYFITSNNIDLINQILSYDGRLWNYKFSQNTKIIQECLNIYKSLIVVKSIPVVQEVYKNILYDTDLSFKTILKYSNSNDILSLINDEEPIGDAKGLGLLNSIKYAENNFLFNLCVFAELGNAKNNLILMYTLSPTLFELLTNKLSPLNWSLAENFPNIQYALLNRLYTHCQRHENFIVTSSLFANKYGTDSPTRDYFRIIIETITKLISHPTTSLDISVILLNWSIKLIESITVENGSILSTNLFINFINSIITCSYSHEDEIVLLGHQMFVKILQRFDKISESCLNRILDLCKYFMMNSNSKIRYKYMKLLTMMPINLSLSHKTDIKTLTYQDFSNFSSISRNNYILSSSDCVISMENFKSIMSFVLAGIKQDNETFEKKWLERIFFSCRRPVNEDKLKEAGKDSMTIDPIIENHDGILWFWALWECAQFCVQSRLKTPLGKAQDTFVAIESVLKNYFNYEQQSQTMDKGKNSFTDLNRISLLLHFVDHLERLIYNAYEGIATGQHMVSKAVKLFFRTNKSTCNEWFSRVRFFLSLLSTKSGNYEIAIRHCWEYLQYCFQHNLTTSSEFDQIVQSLIKCYTKLGSWQQLLGLYEWLNKSIKKTGLEWIKIAAEEAQGKLEIACSGYKEILNKNLEDLKINNQSSNSHFSLVKYQTERIMECYYQLSDWNGYLNWFNELKLNHLDHLENQNLANQLEKYIDLNYIKSLASFDDGDFNSVLNKNHHFNAYDSLISYVDCKWNFEEIERVTMREIHKTLMFERFQMSEHKGYCENFNNQFSTILNIDEMSQTNHEKLILTLFLNYLQNQEDQIGLPFLNNLKLNPTKYNMKYLNIALMISKNYDFNLDLNLSCARLARKQQNKNLSLRLLDQQLKYFNNTLDNNSHLFTRQNEANFYDSVARLMNDVHQITDYNLKLKILEFSQESSKFLATCNYSFESVDISTKSILNFVNFEPDMTPLFTPGVPYQNNKIFKDNLNEKCSFLLMNLSKFLAQNTSILKNLNFFNSENLSLNEQIGSNINKILSLKYNDISKFNLKDNFLNPESIIGNLLDLSTVLSPKIPKTWYSLGNWCYKWGKKYADKIQSLNKLSQSDISKDPDVNNLLELLPVHCSDEEKKLILEIYSNCLSLNHTQDENLQNPIFQFNKELFRIQAQSQLYENCQSLCEEKVNLIIQFFMNSIDRVIYYHRIACKSYFMFLKLSEKGTKLSDEKNITSSLRIIKLMVKYAIELREDLKNGLDETPSEPWKNIIPQLFSRLNHPEVYVRESVSQLLCRIAKDFPHLIIYPAVVGSQDGPTKIETVHSRKNDNSLFENLGKSQQEEPKLESKIEIENESDLSEEENSGELSDELEQEVEDEENVTNNYEDYVQDDTKSELKNAYKYLLDTLTDSNRTMIDQVKLFVHEMRRITLLREELWYGTLNQIHSDLNKRVEQLNLEIQKTNSNTYLTDSEKQQISTEKYEILLQPIVSILEHVQEITTNLPPETPNEEMFQLEFEDKIKDVINLLKSKDNYNKPSNCIVLFKQLHNTFHHRSQRRQSTSLQMDQISPKLYNLKSTSIPIPGKDGNFVNIYSIANSVLVLPTKTKPKKLFFIGSNGRRYPYLFKGLEDLHLDERIMQLLNIVNTMFTKINKTETINYHALNYSVTPLGPRSGLISWVEGATPLFNLYKKWQHREAVYLASKNQQQQQQQQQIHIMRPNDIYYSKLNPILKEKGIKNFQENRAECPVGILKKVLEDLIKETPGDLLTKELWCNSSTPANWWNSVQIFSRSTSVMSMIGYVIGLGDRHLDNVLVNLRTGQVVHIDYNICFEKGHNLRVPEKVPFRMTQNIQNALGMTGVEGLFRRSSENVMSILRQKREILLTLLEAFVYDPLLDWTGHDTGIIASFYGGGNSKIKTEDGEIKKETRKNIEKKQNLHLYEIRLIENRVPMDQNQKQLETYIGQNLTRVKILNDIAQKKGLNDNLIRLNEQAKIYLDESVTLHETMKSKTTHPVYTLHDRYNDYLIYNQNLELVNSSLDAEIQNLNSLSTGHLDSINFFKSNLNLEPNCDVKKSYNLVSDFLKSSGQVALIDLGDKIYENIQEQKIKLKLSLKNIKEISKHIFKILKFMPNDLLSQSKHLKIIDWLKELRVFMDIKIYDKIKLEFNQKDSINHVEDIKQRISLLKNELIPLADKLEILNQRKLKIEHSQNLVSFELEMNNFINEQIANEFVSVQLFESFNISVLQFFGENLQKWFAMETAAVSSKESLVNVTSIEGDWYLEEMLTLIRNSSHLSQIIYKTYEKFYKFDPTEETNELSFRNSLIIFYVLESLFEGLNELLINYDVILMEKILKLAFSDEQEMQWVLNEFKLMDLEELFEIMSAENTNELTNPEYIEKINEIKSKYGKILTNRNNKICTEILLEFEKMFSKIDNEFDKLIKFCKIYYTSQDQSVLEQNLFILTSNLVFLFDSTNYSYMKNLFLVKKIQTIYSCLVHFEQYTQYCYGSRNEFMFKQEDFVYPIKNYISEFIVQMVNGVPIILIGNLFNILKNDQYSFMDMNLVNQSEQIGYMINHKILTNQINEYFFNTFNQFLLNIDSFWVNQDLLKRINSNIEYNQTFMDLSKEIIDSIEWYYDPYLVESYSDSLQTKTFREKTLEKLKITMDDLDKKIENFKKIANEFSNNETNISKRLEWSSNSNPNLIEITNQFNQVVETNDLNFKKEITQVDKISHCLKMWFNFEHMRNFKSTQLSQIKLNFENLIKLIEQKGILDREKMPNISEVELNLINFKSFKDRKPLNSSILQEYYKLFYEEVAQMKRSKQKEEKEFYAKIEELNKSASDFKTILNQHSKVMIDIKPILKSMTKFGDNARLTEYSKTYQKFSEICQSLVRFLCKKELIEEDPKDIEEKLIQLGELIHKIYADLKTINDPIEKKIDNIKLETKSTETTIKTLKINQEGNSHAISIWKRVNKKLEGRDPDPNYQMNVQEQVDYLIKEATDLSNLAVLYEGWTPWV</sequence>
<feature type="compositionally biased region" description="Low complexity" evidence="12">
    <location>
        <begin position="1"/>
        <end position="17"/>
    </location>
</feature>
<keyword evidence="17" id="KW-1185">Reference proteome</keyword>
<evidence type="ECO:0000256" key="7">
    <source>
        <dbReference type="ARBA" id="ARBA00022840"/>
    </source>
</evidence>
<feature type="compositionally biased region" description="Acidic residues" evidence="12">
    <location>
        <begin position="1753"/>
        <end position="1780"/>
    </location>
</feature>
<evidence type="ECO:0000256" key="9">
    <source>
        <dbReference type="ARBA" id="ARBA00047899"/>
    </source>
</evidence>
<evidence type="ECO:0000256" key="1">
    <source>
        <dbReference type="ARBA" id="ARBA00011031"/>
    </source>
</evidence>
<evidence type="ECO:0000256" key="12">
    <source>
        <dbReference type="SAM" id="MobiDB-lite"/>
    </source>
</evidence>
<feature type="region of interest" description="Disordered" evidence="12">
    <location>
        <begin position="1"/>
        <end position="22"/>
    </location>
</feature>
<comment type="caution">
    <text evidence="16">The sequence shown here is derived from an EMBL/GenBank/DDBJ whole genome shotgun (WGS) entry which is preliminary data.</text>
</comment>
<dbReference type="PROSITE" id="PS51189">
    <property type="entry name" value="FAT"/>
    <property type="match status" value="1"/>
</dbReference>
<dbReference type="InterPro" id="IPR003152">
    <property type="entry name" value="FATC_dom"/>
</dbReference>
<dbReference type="EC" id="2.7.11.1" evidence="2"/>
<dbReference type="PROSITE" id="PS50290">
    <property type="entry name" value="PI3_4_KINASE_3"/>
    <property type="match status" value="1"/>
</dbReference>
<dbReference type="SUPFAM" id="SSF48371">
    <property type="entry name" value="ARM repeat"/>
    <property type="match status" value="1"/>
</dbReference>
<dbReference type="PANTHER" id="PTHR11139">
    <property type="entry name" value="ATAXIA TELANGIECTASIA MUTATED ATM -RELATED"/>
    <property type="match status" value="1"/>
</dbReference>
<dbReference type="Gene3D" id="3.30.1010.10">
    <property type="entry name" value="Phosphatidylinositol 3-kinase Catalytic Subunit, Chain A, domain 4"/>
    <property type="match status" value="1"/>
</dbReference>
<dbReference type="Proteomes" id="UP000663879">
    <property type="component" value="Unassembled WGS sequence"/>
</dbReference>
<dbReference type="Pfam" id="PF02260">
    <property type="entry name" value="FATC"/>
    <property type="match status" value="1"/>
</dbReference>
<comment type="catalytic activity">
    <reaction evidence="9">
        <text>L-threonyl-[protein] + ATP = O-phospho-L-threonyl-[protein] + ADP + H(+)</text>
        <dbReference type="Rhea" id="RHEA:46608"/>
        <dbReference type="Rhea" id="RHEA-COMP:11060"/>
        <dbReference type="Rhea" id="RHEA-COMP:11605"/>
        <dbReference type="ChEBI" id="CHEBI:15378"/>
        <dbReference type="ChEBI" id="CHEBI:30013"/>
        <dbReference type="ChEBI" id="CHEBI:30616"/>
        <dbReference type="ChEBI" id="CHEBI:61977"/>
        <dbReference type="ChEBI" id="CHEBI:456216"/>
        <dbReference type="EC" id="2.7.11.1"/>
    </reaction>
</comment>
<dbReference type="SMART" id="SM01345">
    <property type="entry name" value="Rapamycin_bind"/>
    <property type="match status" value="1"/>
</dbReference>
<dbReference type="OrthoDB" id="10065496at2759"/>
<dbReference type="Pfam" id="PF15785">
    <property type="entry name" value="SMG1"/>
    <property type="match status" value="1"/>
</dbReference>
<evidence type="ECO:0000256" key="8">
    <source>
        <dbReference type="ARBA" id="ARBA00023161"/>
    </source>
</evidence>
<keyword evidence="6" id="KW-0418">Kinase</keyword>
<dbReference type="Pfam" id="PF00454">
    <property type="entry name" value="PI3_PI4_kinase"/>
    <property type="match status" value="1"/>
</dbReference>
<evidence type="ECO:0000256" key="10">
    <source>
        <dbReference type="ARBA" id="ARBA00048679"/>
    </source>
</evidence>
<dbReference type="PROSITE" id="PS51190">
    <property type="entry name" value="FATC"/>
    <property type="match status" value="1"/>
</dbReference>
<evidence type="ECO:0000259" key="14">
    <source>
        <dbReference type="PROSITE" id="PS51189"/>
    </source>
</evidence>
<proteinExistence type="inferred from homology"/>
<evidence type="ECO:0000259" key="13">
    <source>
        <dbReference type="PROSITE" id="PS50290"/>
    </source>
</evidence>
<dbReference type="GO" id="GO:0000184">
    <property type="term" value="P:nuclear-transcribed mRNA catabolic process, nonsense-mediated decay"/>
    <property type="evidence" value="ECO:0007669"/>
    <property type="project" value="UniProtKB-KW"/>
</dbReference>
<evidence type="ECO:0000256" key="11">
    <source>
        <dbReference type="SAM" id="Coils"/>
    </source>
</evidence>
<dbReference type="InterPro" id="IPR000403">
    <property type="entry name" value="PI3/4_kinase_cat_dom"/>
</dbReference>
<keyword evidence="8" id="KW-0866">Nonsense-mediated mRNA decay</keyword>
<dbReference type="GO" id="GO:0004674">
    <property type="term" value="F:protein serine/threonine kinase activity"/>
    <property type="evidence" value="ECO:0007669"/>
    <property type="project" value="UniProtKB-KW"/>
</dbReference>
<dbReference type="SMART" id="SM00146">
    <property type="entry name" value="PI3Kc"/>
    <property type="match status" value="1"/>
</dbReference>
<dbReference type="GO" id="GO:0005634">
    <property type="term" value="C:nucleus"/>
    <property type="evidence" value="ECO:0007669"/>
    <property type="project" value="TreeGrafter"/>
</dbReference>
<comment type="catalytic activity">
    <reaction evidence="10">
        <text>L-seryl-[protein] + ATP = O-phospho-L-seryl-[protein] + ADP + H(+)</text>
        <dbReference type="Rhea" id="RHEA:17989"/>
        <dbReference type="Rhea" id="RHEA-COMP:9863"/>
        <dbReference type="Rhea" id="RHEA-COMP:11604"/>
        <dbReference type="ChEBI" id="CHEBI:15378"/>
        <dbReference type="ChEBI" id="CHEBI:29999"/>
        <dbReference type="ChEBI" id="CHEBI:30616"/>
        <dbReference type="ChEBI" id="CHEBI:83421"/>
        <dbReference type="ChEBI" id="CHEBI:456216"/>
        <dbReference type="EC" id="2.7.11.1"/>
    </reaction>
</comment>
<dbReference type="InterPro" id="IPR036940">
    <property type="entry name" value="PI3/4_kinase_cat_sf"/>
</dbReference>
<evidence type="ECO:0000313" key="16">
    <source>
        <dbReference type="EMBL" id="CAF0784366.1"/>
    </source>
</evidence>
<reference evidence="16" key="1">
    <citation type="submission" date="2021-02" db="EMBL/GenBank/DDBJ databases">
        <authorList>
            <person name="Nowell W R."/>
        </authorList>
    </citation>
    <scope>NUCLEOTIDE SEQUENCE</scope>
    <source>
        <strain evidence="16">Ploen Becks lab</strain>
    </source>
</reference>